<evidence type="ECO:0000313" key="5">
    <source>
        <dbReference type="Proteomes" id="UP001495147"/>
    </source>
</evidence>
<dbReference type="Proteomes" id="UP001495147">
    <property type="component" value="Unassembled WGS sequence"/>
</dbReference>
<organism evidence="4 5">
    <name type="scientific">Roseateles paludis</name>
    <dbReference type="NCBI Taxonomy" id="3145238"/>
    <lineage>
        <taxon>Bacteria</taxon>
        <taxon>Pseudomonadati</taxon>
        <taxon>Pseudomonadota</taxon>
        <taxon>Betaproteobacteria</taxon>
        <taxon>Burkholderiales</taxon>
        <taxon>Sphaerotilaceae</taxon>
        <taxon>Roseateles</taxon>
    </lineage>
</organism>
<dbReference type="InterPro" id="IPR010559">
    <property type="entry name" value="Sig_transdc_His_kin_internal"/>
</dbReference>
<dbReference type="GO" id="GO:0016301">
    <property type="term" value="F:kinase activity"/>
    <property type="evidence" value="ECO:0007669"/>
    <property type="project" value="UniProtKB-KW"/>
</dbReference>
<feature type="domain" description="Signal transduction histidine kinase internal region" evidence="3">
    <location>
        <begin position="161"/>
        <end position="240"/>
    </location>
</feature>
<protein>
    <submittedName>
        <fullName evidence="4">Histidine kinase</fullName>
    </submittedName>
</protein>
<dbReference type="SUPFAM" id="SSF55874">
    <property type="entry name" value="ATPase domain of HSP90 chaperone/DNA topoisomerase II/histidine kinase"/>
    <property type="match status" value="1"/>
</dbReference>
<reference evidence="4 5" key="1">
    <citation type="submission" date="2024-05" db="EMBL/GenBank/DDBJ databases">
        <title>Roseateles sp. DJS-2-20 16S ribosomal RNA gene Genome sequencing and assembly.</title>
        <authorList>
            <person name="Woo H."/>
        </authorList>
    </citation>
    <scope>NUCLEOTIDE SEQUENCE [LARGE SCALE GENOMIC DNA]</scope>
    <source>
        <strain evidence="4 5">DJS-2-20</strain>
    </source>
</reference>
<feature type="coiled-coil region" evidence="1">
    <location>
        <begin position="137"/>
        <end position="171"/>
    </location>
</feature>
<dbReference type="EMBL" id="JBDPZD010000001">
    <property type="protein sequence ID" value="MEO3690508.1"/>
    <property type="molecule type" value="Genomic_DNA"/>
</dbReference>
<name>A0ABV0FZK3_9BURK</name>
<comment type="caution">
    <text evidence="4">The sequence shown here is derived from an EMBL/GenBank/DDBJ whole genome shotgun (WGS) entry which is preliminary data.</text>
</comment>
<keyword evidence="2" id="KW-0812">Transmembrane</keyword>
<accession>A0ABV0FZK3</accession>
<evidence type="ECO:0000256" key="2">
    <source>
        <dbReference type="SAM" id="Phobius"/>
    </source>
</evidence>
<keyword evidence="4" id="KW-0808">Transferase</keyword>
<keyword evidence="2" id="KW-0472">Membrane</keyword>
<sequence length="352" mass="38966">MSSIGSALLHVFLRKRLRVSFIAATLVFVLMAFHAEPAWKPIGLVALRVYLPALMGLLVYSAFERWPRRLPWPLARWAVQVVAVSLVVPGTVLALFLATLRDGQPPFWLVPGALWGFMVHFFLGALVSAWVAMAALLRQRDADLLRAERARSELKQQALDAQLRLLQAQVEPHFLFNTLANVQALVDAGSPRASPVLASLVAYLRAAVPRLSQPDYRLGQELEMVRAYLALMQMRLPDRLRFTVEAEPGLESLRCPPMMLMTPVENAVRHGIDPSLEGGLIEVRIRRLESGRCLAEVRDTGVGLQPGSPGLGTGLQSLRERLHASFDGEAELRLSDAQPHGMLAEIEFPARS</sequence>
<gene>
    <name evidence="4" type="ORF">ABDJ85_03450</name>
</gene>
<keyword evidence="5" id="KW-1185">Reference proteome</keyword>
<dbReference type="Pfam" id="PF06580">
    <property type="entry name" value="His_kinase"/>
    <property type="match status" value="1"/>
</dbReference>
<feature type="transmembrane region" description="Helical" evidence="2">
    <location>
        <begin position="75"/>
        <end position="100"/>
    </location>
</feature>
<dbReference type="RefSeq" id="WP_347703336.1">
    <property type="nucleotide sequence ID" value="NZ_JBDPZD010000001.1"/>
</dbReference>
<evidence type="ECO:0000256" key="1">
    <source>
        <dbReference type="SAM" id="Coils"/>
    </source>
</evidence>
<dbReference type="InterPro" id="IPR050640">
    <property type="entry name" value="Bact_2-comp_sensor_kinase"/>
</dbReference>
<keyword evidence="1" id="KW-0175">Coiled coil</keyword>
<dbReference type="PANTHER" id="PTHR34220:SF9">
    <property type="entry name" value="SIGNAL TRANSDUCTION HISTIDINE KINASE INTERNAL REGION DOMAIN-CONTAINING PROTEIN"/>
    <property type="match status" value="1"/>
</dbReference>
<feature type="transmembrane region" description="Helical" evidence="2">
    <location>
        <begin position="112"/>
        <end position="137"/>
    </location>
</feature>
<dbReference type="PANTHER" id="PTHR34220">
    <property type="entry name" value="SENSOR HISTIDINE KINASE YPDA"/>
    <property type="match status" value="1"/>
</dbReference>
<evidence type="ECO:0000259" key="3">
    <source>
        <dbReference type="Pfam" id="PF06580"/>
    </source>
</evidence>
<dbReference type="Gene3D" id="3.30.565.10">
    <property type="entry name" value="Histidine kinase-like ATPase, C-terminal domain"/>
    <property type="match status" value="1"/>
</dbReference>
<keyword evidence="4" id="KW-0418">Kinase</keyword>
<proteinExistence type="predicted"/>
<keyword evidence="2" id="KW-1133">Transmembrane helix</keyword>
<dbReference type="InterPro" id="IPR036890">
    <property type="entry name" value="HATPase_C_sf"/>
</dbReference>
<feature type="transmembrane region" description="Helical" evidence="2">
    <location>
        <begin position="45"/>
        <end position="63"/>
    </location>
</feature>
<evidence type="ECO:0000313" key="4">
    <source>
        <dbReference type="EMBL" id="MEO3690508.1"/>
    </source>
</evidence>